<dbReference type="RefSeq" id="WP_158766457.1">
    <property type="nucleotide sequence ID" value="NZ_CP047045.1"/>
</dbReference>
<dbReference type="KEGG" id="tsv:DSM104635_02461"/>
<name>A0A6I6MNE7_9CAUL</name>
<feature type="transmembrane region" description="Helical" evidence="1">
    <location>
        <begin position="60"/>
        <end position="79"/>
    </location>
</feature>
<organism evidence="2 3">
    <name type="scientific">Terricaulis silvestris</name>
    <dbReference type="NCBI Taxonomy" id="2686094"/>
    <lineage>
        <taxon>Bacteria</taxon>
        <taxon>Pseudomonadati</taxon>
        <taxon>Pseudomonadota</taxon>
        <taxon>Alphaproteobacteria</taxon>
        <taxon>Caulobacterales</taxon>
        <taxon>Caulobacteraceae</taxon>
        <taxon>Terricaulis</taxon>
    </lineage>
</organism>
<keyword evidence="1" id="KW-1133">Transmembrane helix</keyword>
<protein>
    <submittedName>
        <fullName evidence="2">Putative monovalent cation/H+ antiporter subunit F</fullName>
    </submittedName>
</protein>
<gene>
    <name evidence="2" type="ORF">DSM104635_02461</name>
</gene>
<evidence type="ECO:0000313" key="2">
    <source>
        <dbReference type="EMBL" id="QGZ95611.1"/>
    </source>
</evidence>
<feature type="transmembrane region" description="Helical" evidence="1">
    <location>
        <begin position="33"/>
        <end position="53"/>
    </location>
</feature>
<dbReference type="Proteomes" id="UP000431269">
    <property type="component" value="Chromosome"/>
</dbReference>
<keyword evidence="1" id="KW-0472">Membrane</keyword>
<reference evidence="3" key="1">
    <citation type="submission" date="2019-12" db="EMBL/GenBank/DDBJ databases">
        <title>Complete genome of Terracaulis silvestris 0127_4.</title>
        <authorList>
            <person name="Vieira S."/>
            <person name="Riedel T."/>
            <person name="Sproer C."/>
            <person name="Pascual J."/>
            <person name="Boedeker C."/>
            <person name="Overmann J."/>
        </authorList>
    </citation>
    <scope>NUCLEOTIDE SEQUENCE [LARGE SCALE GENOMIC DNA]</scope>
    <source>
        <strain evidence="3">0127_4</strain>
    </source>
</reference>
<dbReference type="AlphaFoldDB" id="A0A6I6MNE7"/>
<keyword evidence="3" id="KW-1185">Reference proteome</keyword>
<sequence length="94" mass="9665">MIAIVAAIGVAATLALSLVRLFAGPTLYDRALIAISVVVKGALLCAAVSVALGRSEGVDVALVLMLATFALGAATLKFFRARTFQAPMTREEAS</sequence>
<evidence type="ECO:0000313" key="3">
    <source>
        <dbReference type="Proteomes" id="UP000431269"/>
    </source>
</evidence>
<evidence type="ECO:0000256" key="1">
    <source>
        <dbReference type="SAM" id="Phobius"/>
    </source>
</evidence>
<dbReference type="EMBL" id="CP047045">
    <property type="protein sequence ID" value="QGZ95611.1"/>
    <property type="molecule type" value="Genomic_DNA"/>
</dbReference>
<keyword evidence="1" id="KW-0812">Transmembrane</keyword>
<proteinExistence type="predicted"/>
<accession>A0A6I6MNE7</accession>